<comment type="caution">
    <text evidence="1">The sequence shown here is derived from an EMBL/GenBank/DDBJ whole genome shotgun (WGS) entry which is preliminary data.</text>
</comment>
<sequence>MALVLTGLGPGDLAEAVECLVQCAETATDAELSAYRRHLADLLGDALDSLPRPAVEVEA</sequence>
<protein>
    <submittedName>
        <fullName evidence="1">Uncharacterized protein</fullName>
    </submittedName>
</protein>
<accession>A0ABQ3DIF7</accession>
<dbReference type="RefSeq" id="WP_138895152.1">
    <property type="nucleotide sequence ID" value="NZ_BMVO01000003.1"/>
</dbReference>
<name>A0ABQ3DIF7_9ACTN</name>
<dbReference type="Proteomes" id="UP000599437">
    <property type="component" value="Unassembled WGS sequence"/>
</dbReference>
<organism evidence="1 2">
    <name type="scientific">Streptomyces chryseus</name>
    <dbReference type="NCBI Taxonomy" id="68186"/>
    <lineage>
        <taxon>Bacteria</taxon>
        <taxon>Bacillati</taxon>
        <taxon>Actinomycetota</taxon>
        <taxon>Actinomycetes</taxon>
        <taxon>Kitasatosporales</taxon>
        <taxon>Streptomycetaceae</taxon>
        <taxon>Streptomyces</taxon>
    </lineage>
</organism>
<proteinExistence type="predicted"/>
<gene>
    <name evidence="1" type="ORF">GCM10010346_16010</name>
</gene>
<evidence type="ECO:0000313" key="2">
    <source>
        <dbReference type="Proteomes" id="UP000599437"/>
    </source>
</evidence>
<dbReference type="EMBL" id="BMVO01000003">
    <property type="protein sequence ID" value="GHA94085.1"/>
    <property type="molecule type" value="Genomic_DNA"/>
</dbReference>
<evidence type="ECO:0000313" key="1">
    <source>
        <dbReference type="EMBL" id="GHA94085.1"/>
    </source>
</evidence>
<keyword evidence="2" id="KW-1185">Reference proteome</keyword>
<reference evidence="2" key="1">
    <citation type="journal article" date="2019" name="Int. J. Syst. Evol. Microbiol.">
        <title>The Global Catalogue of Microorganisms (GCM) 10K type strain sequencing project: providing services to taxonomists for standard genome sequencing and annotation.</title>
        <authorList>
            <consortium name="The Broad Institute Genomics Platform"/>
            <consortium name="The Broad Institute Genome Sequencing Center for Infectious Disease"/>
            <person name="Wu L."/>
            <person name="Ma J."/>
        </authorList>
    </citation>
    <scope>NUCLEOTIDE SEQUENCE [LARGE SCALE GENOMIC DNA]</scope>
    <source>
        <strain evidence="2">JCM 4737</strain>
    </source>
</reference>